<evidence type="ECO:0000313" key="2">
    <source>
        <dbReference type="EMBL" id="CAL1395903.1"/>
    </source>
</evidence>
<evidence type="ECO:0000256" key="1">
    <source>
        <dbReference type="ARBA" id="ARBA00023125"/>
    </source>
</evidence>
<keyword evidence="3" id="KW-1185">Reference proteome</keyword>
<name>A0AAV2FDV3_9ROSI</name>
<sequence length="96" mass="10588">MRTSALMPPSYVQRGDQASIIRSAIDFVKELEQTHQIPVALLFFRAATSTPSAKTSKARQASYVELSHSATLLCFKSGLRRSAIIVILIIQSLLKL</sequence>
<proteinExistence type="predicted"/>
<dbReference type="InterPro" id="IPR044283">
    <property type="entry name" value="FAMA/SPEECHLESS/MUTE-like"/>
</dbReference>
<gene>
    <name evidence="2" type="ORF">LTRI10_LOCUS36301</name>
</gene>
<dbReference type="AlphaFoldDB" id="A0AAV2FDV3"/>
<accession>A0AAV2FDV3</accession>
<dbReference type="GO" id="GO:0003700">
    <property type="term" value="F:DNA-binding transcription factor activity"/>
    <property type="evidence" value="ECO:0007669"/>
    <property type="project" value="InterPro"/>
</dbReference>
<reference evidence="2 3" key="1">
    <citation type="submission" date="2024-04" db="EMBL/GenBank/DDBJ databases">
        <authorList>
            <person name="Fracassetti M."/>
        </authorList>
    </citation>
    <scope>NUCLEOTIDE SEQUENCE [LARGE SCALE GENOMIC DNA]</scope>
</reference>
<protein>
    <submittedName>
        <fullName evidence="2">Uncharacterized protein</fullName>
    </submittedName>
</protein>
<evidence type="ECO:0000313" key="3">
    <source>
        <dbReference type="Proteomes" id="UP001497516"/>
    </source>
</evidence>
<dbReference type="PANTHER" id="PTHR46684:SF6">
    <property type="entry name" value="TRANSCRIPTION FACTOR FAMA"/>
    <property type="match status" value="1"/>
</dbReference>
<dbReference type="PANTHER" id="PTHR46684">
    <property type="entry name" value="TRANSCRIPTION FACTOR FAMA"/>
    <property type="match status" value="1"/>
</dbReference>
<organism evidence="2 3">
    <name type="scientific">Linum trigynum</name>
    <dbReference type="NCBI Taxonomy" id="586398"/>
    <lineage>
        <taxon>Eukaryota</taxon>
        <taxon>Viridiplantae</taxon>
        <taxon>Streptophyta</taxon>
        <taxon>Embryophyta</taxon>
        <taxon>Tracheophyta</taxon>
        <taxon>Spermatophyta</taxon>
        <taxon>Magnoliopsida</taxon>
        <taxon>eudicotyledons</taxon>
        <taxon>Gunneridae</taxon>
        <taxon>Pentapetalae</taxon>
        <taxon>rosids</taxon>
        <taxon>fabids</taxon>
        <taxon>Malpighiales</taxon>
        <taxon>Linaceae</taxon>
        <taxon>Linum</taxon>
    </lineage>
</organism>
<dbReference type="EMBL" id="OZ034819">
    <property type="protein sequence ID" value="CAL1395903.1"/>
    <property type="molecule type" value="Genomic_DNA"/>
</dbReference>
<dbReference type="Proteomes" id="UP001497516">
    <property type="component" value="Chromosome 6"/>
</dbReference>
<keyword evidence="1" id="KW-0238">DNA-binding</keyword>
<dbReference type="GO" id="GO:0003677">
    <property type="term" value="F:DNA binding"/>
    <property type="evidence" value="ECO:0007669"/>
    <property type="project" value="UniProtKB-KW"/>
</dbReference>
<dbReference type="GO" id="GO:0010052">
    <property type="term" value="P:guard cell differentiation"/>
    <property type="evidence" value="ECO:0007669"/>
    <property type="project" value="InterPro"/>
</dbReference>